<evidence type="ECO:0000313" key="4">
    <source>
        <dbReference type="EMBL" id="GAA1684861.1"/>
    </source>
</evidence>
<dbReference type="Gene3D" id="2.60.420.10">
    <property type="entry name" value="Maltose phosphorylase, domain 3"/>
    <property type="match status" value="1"/>
</dbReference>
<dbReference type="PANTHER" id="PTHR11051:SF8">
    <property type="entry name" value="PROTEIN-GLUCOSYLGALACTOSYLHYDROXYLYSINE GLUCOSIDASE"/>
    <property type="match status" value="1"/>
</dbReference>
<dbReference type="InterPro" id="IPR012341">
    <property type="entry name" value="6hp_glycosidase-like_sf"/>
</dbReference>
<dbReference type="InterPro" id="IPR005196">
    <property type="entry name" value="Glyco_hydro_65_N"/>
</dbReference>
<dbReference type="Pfam" id="PF13560">
    <property type="entry name" value="HTH_31"/>
    <property type="match status" value="1"/>
</dbReference>
<dbReference type="InterPro" id="IPR001387">
    <property type="entry name" value="Cro/C1-type_HTH"/>
</dbReference>
<gene>
    <name evidence="4" type="ORF">GCM10009733_097030</name>
</gene>
<evidence type="ECO:0000259" key="3">
    <source>
        <dbReference type="PROSITE" id="PS50943"/>
    </source>
</evidence>
<dbReference type="InterPro" id="IPR012349">
    <property type="entry name" value="Split_barrel_FMN-bd"/>
</dbReference>
<dbReference type="Gene3D" id="1.50.10.10">
    <property type="match status" value="1"/>
</dbReference>
<dbReference type="EMBL" id="BAAAMU010000141">
    <property type="protein sequence ID" value="GAA1684861.1"/>
    <property type="molecule type" value="Genomic_DNA"/>
</dbReference>
<dbReference type="CDD" id="cd00093">
    <property type="entry name" value="HTH_XRE"/>
    <property type="match status" value="1"/>
</dbReference>
<organism evidence="4 5">
    <name type="scientific">Nonomuraea maheshkhaliensis</name>
    <dbReference type="NCBI Taxonomy" id="419590"/>
    <lineage>
        <taxon>Bacteria</taxon>
        <taxon>Bacillati</taxon>
        <taxon>Actinomycetota</taxon>
        <taxon>Actinomycetes</taxon>
        <taxon>Streptosporangiales</taxon>
        <taxon>Streptosporangiaceae</taxon>
        <taxon>Nonomuraea</taxon>
    </lineage>
</organism>
<dbReference type="InterPro" id="IPR008928">
    <property type="entry name" value="6-hairpin_glycosidase_sf"/>
</dbReference>
<accession>A0ABN2HBK4</accession>
<dbReference type="InterPro" id="IPR005194">
    <property type="entry name" value="Glyco_hydro_65_C"/>
</dbReference>
<dbReference type="Pfam" id="PF12900">
    <property type="entry name" value="Pyridox_ox_2"/>
    <property type="match status" value="1"/>
</dbReference>
<feature type="region of interest" description="Disordered" evidence="2">
    <location>
        <begin position="179"/>
        <end position="202"/>
    </location>
</feature>
<dbReference type="SMART" id="SM00530">
    <property type="entry name" value="HTH_XRE"/>
    <property type="match status" value="1"/>
</dbReference>
<proteinExistence type="predicted"/>
<reference evidence="4 5" key="1">
    <citation type="journal article" date="2019" name="Int. J. Syst. Evol. Microbiol.">
        <title>The Global Catalogue of Microorganisms (GCM) 10K type strain sequencing project: providing services to taxonomists for standard genome sequencing and annotation.</title>
        <authorList>
            <consortium name="The Broad Institute Genomics Platform"/>
            <consortium name="The Broad Institute Genome Sequencing Center for Infectious Disease"/>
            <person name="Wu L."/>
            <person name="Ma J."/>
        </authorList>
    </citation>
    <scope>NUCLEOTIDE SEQUENCE [LARGE SCALE GENOMIC DNA]</scope>
    <source>
        <strain evidence="4 5">JCM 13929</strain>
    </source>
</reference>
<dbReference type="InterPro" id="IPR010982">
    <property type="entry name" value="Lambda_DNA-bd_dom_sf"/>
</dbReference>
<dbReference type="InterPro" id="IPR005195">
    <property type="entry name" value="Glyco_hydro_65_M"/>
</dbReference>
<name>A0ABN2HBK4_9ACTN</name>
<dbReference type="SUPFAM" id="SSF48208">
    <property type="entry name" value="Six-hairpin glycosidases"/>
    <property type="match status" value="1"/>
</dbReference>
<evidence type="ECO:0000313" key="5">
    <source>
        <dbReference type="Proteomes" id="UP001500064"/>
    </source>
</evidence>
<dbReference type="SUPFAM" id="SSF74650">
    <property type="entry name" value="Galactose mutarotase-like"/>
    <property type="match status" value="1"/>
</dbReference>
<dbReference type="Gene3D" id="1.10.260.40">
    <property type="entry name" value="lambda repressor-like DNA-binding domains"/>
    <property type="match status" value="1"/>
</dbReference>
<dbReference type="SUPFAM" id="SSF50475">
    <property type="entry name" value="FMN-binding split barrel"/>
    <property type="match status" value="1"/>
</dbReference>
<dbReference type="Pfam" id="PF03636">
    <property type="entry name" value="Glyco_hydro_65N"/>
    <property type="match status" value="1"/>
</dbReference>
<dbReference type="SUPFAM" id="SSF47413">
    <property type="entry name" value="lambda repressor-like DNA-binding domains"/>
    <property type="match status" value="1"/>
</dbReference>
<protein>
    <recommendedName>
        <fullName evidence="3">HTH cro/C1-type domain-containing protein</fullName>
    </recommendedName>
</protein>
<keyword evidence="5" id="KW-1185">Reference proteome</keyword>
<comment type="caution">
    <text evidence="4">The sequence shown here is derived from an EMBL/GenBank/DDBJ whole genome shotgun (WGS) entry which is preliminary data.</text>
</comment>
<keyword evidence="1" id="KW-0378">Hydrolase</keyword>
<dbReference type="InterPro" id="IPR011013">
    <property type="entry name" value="Gal_mutarotase_sf_dom"/>
</dbReference>
<dbReference type="PROSITE" id="PS50943">
    <property type="entry name" value="HTH_CROC1"/>
    <property type="match status" value="1"/>
</dbReference>
<evidence type="ECO:0000256" key="1">
    <source>
        <dbReference type="ARBA" id="ARBA00023295"/>
    </source>
</evidence>
<feature type="domain" description="HTH cro/C1-type" evidence="3">
    <location>
        <begin position="779"/>
        <end position="833"/>
    </location>
</feature>
<dbReference type="Gene3D" id="2.30.110.10">
    <property type="entry name" value="Electron Transport, Fmn-binding Protein, Chain A"/>
    <property type="match status" value="1"/>
</dbReference>
<feature type="compositionally biased region" description="Low complexity" evidence="2">
    <location>
        <begin position="184"/>
        <end position="202"/>
    </location>
</feature>
<dbReference type="Gene3D" id="2.70.98.40">
    <property type="entry name" value="Glycoside hydrolase, family 65, N-terminal domain"/>
    <property type="match status" value="1"/>
</dbReference>
<dbReference type="Pfam" id="PF03632">
    <property type="entry name" value="Glyco_hydro_65m"/>
    <property type="match status" value="1"/>
</dbReference>
<sequence length="986" mass="108657">MNAWTLVYEGYDPASEGLREALCTLGNGRWATRGATPDGLARTPGTYRAGCYDRLASRVAGRTVENEDLVNLPDWLPLTFATPGSDWFRPDTADLPDYRQELDLRRGLLLRTLRWRDDAGRVTLVRQRRLVSMADPALAALETTFTAENWSGPLRVRAGLDGRVSNHGVARYRDLRGDHLTSHTTGTATGTGTDAGTDADAGAGAGDELTWLTAETRSSRITVALAARVTAPVPGSVSAEPDRIHTDLVLELAAGEPATVSKIVALVTSRDPAIHDPLTTARRRLQAAPGFDELLAAHEAVWERLWERARLDVDGPELSRIVHLHVFHLLQTLSPHTADLDAGVPARGLHGEAYRGHVFWDELFVLPWLNLRFPEISLGSLRYRWRRLPEARTAAREAGFDGAMFPWQSGSDGREETQTFHLNPESGRWLPDVSHLQRHAGLAIAYNVWQYHLVTGSMPPWCAELLTDIARFFASLTVLDPRSGRYEIRGVMGPDEYHTAYPGASAPGLDNNAYTNVMTVWLLSRALELGVAGPQEAARWTDITRRMRVDFHDGVISQFTGYAGLEELDWGRYRGVRRLDRALEADGDDVNRYKASKQADTLMLFYLLTAGELTDILHRLGYAADAELIPRTISYYLDRTSHGSTLSAVVHAWVLARSDRARSWQFFCEALLSDVHDVQGGTTAEGIHLGAMAGTLDMLQRCYLGLEPRPDGLRLDPLLPERLGSLSLTIRFRGRPLAIETGHGRTRVDGIVLPRGADTTIPWRTTLMTGGNGDFARRIHHLRDRLGLTLDQVADRADMSSGYIHHLETHLGTPDRGTVTRLAKALETTAEDLLGGGHDRPPGQGPAMDEPVLEVLETEECLRLVAPGGIGRVAFSGSHGPTVLPVNYKYHDGAVVFRTARGGPMDQDLRTGLEGVDIKIAFEVDRIDEVRRAGWSVLIQGAAHHMPDDEVAKVADSGVTPWAGGERHLYLRIVPQQVTGRRIHGL</sequence>
<dbReference type="Proteomes" id="UP001500064">
    <property type="component" value="Unassembled WGS sequence"/>
</dbReference>
<dbReference type="InterPro" id="IPR037018">
    <property type="entry name" value="GH65_N"/>
</dbReference>
<dbReference type="PANTHER" id="PTHR11051">
    <property type="entry name" value="GLYCOSYL HYDROLASE-RELATED"/>
    <property type="match status" value="1"/>
</dbReference>
<dbReference type="InterPro" id="IPR024747">
    <property type="entry name" value="Pyridox_Oxase-rel"/>
</dbReference>
<dbReference type="Pfam" id="PF03633">
    <property type="entry name" value="Glyco_hydro_65C"/>
    <property type="match status" value="1"/>
</dbReference>
<evidence type="ECO:0000256" key="2">
    <source>
        <dbReference type="SAM" id="MobiDB-lite"/>
    </source>
</evidence>
<keyword evidence="1" id="KW-0326">Glycosidase</keyword>
<dbReference type="RefSeq" id="WP_428834653.1">
    <property type="nucleotide sequence ID" value="NZ_BAAAMU010000141.1"/>
</dbReference>